<feature type="transmembrane region" description="Helical" evidence="5">
    <location>
        <begin position="106"/>
        <end position="124"/>
    </location>
</feature>
<feature type="transmembrane region" description="Helical" evidence="5">
    <location>
        <begin position="392"/>
        <end position="409"/>
    </location>
</feature>
<dbReference type="EMBL" id="KM972238">
    <property type="protein sequence ID" value="AKE79492.1"/>
    <property type="molecule type" value="Genomic_DNA"/>
</dbReference>
<feature type="transmembrane region" description="Helical" evidence="5">
    <location>
        <begin position="197"/>
        <end position="227"/>
    </location>
</feature>
<evidence type="ECO:0000256" key="3">
    <source>
        <dbReference type="ARBA" id="ARBA00022989"/>
    </source>
</evidence>
<feature type="transmembrane region" description="Helical" evidence="5">
    <location>
        <begin position="21"/>
        <end position="42"/>
    </location>
</feature>
<evidence type="ECO:0000313" key="7">
    <source>
        <dbReference type="EMBL" id="AKE79492.1"/>
    </source>
</evidence>
<reference evidence="7" key="1">
    <citation type="journal article" date="2015" name="Appl. Environ. Microbiol.">
        <title>Eight Novel Capsular Polysaccharide Synthesis Gene Loci Identified in Nontypeable Streptococcus suis Isolates.</title>
        <authorList>
            <person name="Zheng H."/>
            <person name="Ji S."/>
            <person name="Liu Z."/>
            <person name="Lan R."/>
            <person name="Huang Y."/>
            <person name="Bai X."/>
            <person name="Gottschalk M."/>
            <person name="Xu J."/>
        </authorList>
    </citation>
    <scope>NUCLEOTIDE SEQUENCE</scope>
    <source>
        <strain evidence="7">YS129_seq</strain>
    </source>
</reference>
<evidence type="ECO:0000259" key="6">
    <source>
        <dbReference type="Pfam" id="PF04932"/>
    </source>
</evidence>
<dbReference type="GO" id="GO:0016020">
    <property type="term" value="C:membrane"/>
    <property type="evidence" value="ECO:0007669"/>
    <property type="project" value="UniProtKB-SubCell"/>
</dbReference>
<dbReference type="InterPro" id="IPR007016">
    <property type="entry name" value="O-antigen_ligase-rel_domated"/>
</dbReference>
<feature type="transmembrane region" description="Helical" evidence="5">
    <location>
        <begin position="367"/>
        <end position="386"/>
    </location>
</feature>
<comment type="subcellular location">
    <subcellularLocation>
        <location evidence="1">Membrane</location>
        <topology evidence="1">Multi-pass membrane protein</topology>
    </subcellularLocation>
</comment>
<keyword evidence="4 5" id="KW-0472">Membrane</keyword>
<evidence type="ECO:0000256" key="4">
    <source>
        <dbReference type="ARBA" id="ARBA00023136"/>
    </source>
</evidence>
<dbReference type="Pfam" id="PF04932">
    <property type="entry name" value="Wzy_C"/>
    <property type="match status" value="1"/>
</dbReference>
<evidence type="ECO:0000256" key="5">
    <source>
        <dbReference type="SAM" id="Phobius"/>
    </source>
</evidence>
<feature type="domain" description="O-antigen ligase-related" evidence="6">
    <location>
        <begin position="198"/>
        <end position="341"/>
    </location>
</feature>
<feature type="transmembrane region" description="Helical" evidence="5">
    <location>
        <begin position="48"/>
        <end position="65"/>
    </location>
</feature>
<feature type="transmembrane region" description="Helical" evidence="5">
    <location>
        <begin position="131"/>
        <end position="148"/>
    </location>
</feature>
<gene>
    <name evidence="7" type="primary">cpsM</name>
    <name evidence="7" type="ORF">YS129.seq-orf00016</name>
</gene>
<protein>
    <submittedName>
        <fullName evidence="7">Wzy</fullName>
    </submittedName>
</protein>
<keyword evidence="3 5" id="KW-1133">Transmembrane helix</keyword>
<name>A0A0F6S2C4_STRSU</name>
<feature type="transmembrane region" description="Helical" evidence="5">
    <location>
        <begin position="233"/>
        <end position="257"/>
    </location>
</feature>
<feature type="transmembrane region" description="Helical" evidence="5">
    <location>
        <begin position="77"/>
        <end position="100"/>
    </location>
</feature>
<keyword evidence="2 5" id="KW-0812">Transmembrane</keyword>
<sequence>MGRVFTENQMIESRKIKISSLELYLNIIAIILILVSEINFYTLESIKIYSVLTMIGMIVSYSLGVQYFRYKVRLDHFIIWLSVIYFMFCFYGIFFLRSGIFSIDSILYRYFENIALYLSVSSILRKNYIKITIPFVLAGLFSILYLISKEGADIISGGVRIGGSLSGNVNSVGFNFGLVSSLLAWRYCITKNKRDMILFLVFIIFMLLTGSKKTLFFLLTNLFIFYYHNRHKAIIWLKVILSFFFLWILIFKIPYFYSIMGVRIEQMLLTLLGDSNAFTYSYSTDMREKMLVESLHFFLEHPIFGGGWNYFGLKTTLNYDYSHSNIAELSVTFGLMGLFTYYARYIYNIYISLNGLRDLANKKKNNFSLLSFSLVSTILFIEWSAVTFSAQVFWYLPIIISCAMLNEILQKSESK</sequence>
<proteinExistence type="predicted"/>
<accession>A0A0F6S2C4</accession>
<feature type="transmembrane region" description="Helical" evidence="5">
    <location>
        <begin position="290"/>
        <end position="311"/>
    </location>
</feature>
<evidence type="ECO:0000256" key="2">
    <source>
        <dbReference type="ARBA" id="ARBA00022692"/>
    </source>
</evidence>
<evidence type="ECO:0000256" key="1">
    <source>
        <dbReference type="ARBA" id="ARBA00004141"/>
    </source>
</evidence>
<feature type="transmembrane region" description="Helical" evidence="5">
    <location>
        <begin position="326"/>
        <end position="347"/>
    </location>
</feature>
<organism evidence="7">
    <name type="scientific">Streptococcus suis</name>
    <dbReference type="NCBI Taxonomy" id="1307"/>
    <lineage>
        <taxon>Bacteria</taxon>
        <taxon>Bacillati</taxon>
        <taxon>Bacillota</taxon>
        <taxon>Bacilli</taxon>
        <taxon>Lactobacillales</taxon>
        <taxon>Streptococcaceae</taxon>
        <taxon>Streptococcus</taxon>
    </lineage>
</organism>
<feature type="transmembrane region" description="Helical" evidence="5">
    <location>
        <begin position="168"/>
        <end position="185"/>
    </location>
</feature>
<dbReference type="AlphaFoldDB" id="A0A0F6S2C4"/>